<reference evidence="5" key="1">
    <citation type="submission" date="2011-02" db="EMBL/GenBank/DDBJ databases">
        <title>The Genome Sequence of Capsaspora owczarzaki ATCC 30864.</title>
        <authorList>
            <person name="Russ C."/>
            <person name="Cuomo C."/>
            <person name="Burger G."/>
            <person name="Gray M.W."/>
            <person name="Holland P.W.H."/>
            <person name="King N."/>
            <person name="Lang F.B.F."/>
            <person name="Roger A.J."/>
            <person name="Ruiz-Trillo I."/>
            <person name="Young S.K."/>
            <person name="Zeng Q."/>
            <person name="Gargeya S."/>
            <person name="Alvarado L."/>
            <person name="Berlin A."/>
            <person name="Chapman S.B."/>
            <person name="Chen Z."/>
            <person name="Freedman E."/>
            <person name="Gellesch M."/>
            <person name="Goldberg J."/>
            <person name="Griggs A."/>
            <person name="Gujja S."/>
            <person name="Heilman E."/>
            <person name="Heiman D."/>
            <person name="Howarth C."/>
            <person name="Mehta T."/>
            <person name="Neiman D."/>
            <person name="Pearson M."/>
            <person name="Roberts A."/>
            <person name="Saif S."/>
            <person name="Shea T."/>
            <person name="Shenoy N."/>
            <person name="Sisk P."/>
            <person name="Stolte C."/>
            <person name="Sykes S."/>
            <person name="White J."/>
            <person name="Yandava C."/>
            <person name="Haas B."/>
            <person name="Nusbaum C."/>
            <person name="Birren B."/>
        </authorList>
    </citation>
    <scope>NUCLEOTIDE SEQUENCE</scope>
    <source>
        <strain evidence="5">ATCC 30864</strain>
    </source>
</reference>
<dbReference type="SUPFAM" id="SSF57850">
    <property type="entry name" value="RING/U-box"/>
    <property type="match status" value="1"/>
</dbReference>
<dbReference type="Pfam" id="PF13923">
    <property type="entry name" value="zf-C3HC4_2"/>
    <property type="match status" value="1"/>
</dbReference>
<name>A0A0D2X0M7_CAPO3</name>
<dbReference type="InterPro" id="IPR013083">
    <property type="entry name" value="Znf_RING/FYVE/PHD"/>
</dbReference>
<dbReference type="InterPro" id="IPR052443">
    <property type="entry name" value="E3_ubiq-ligase_RNF220-like"/>
</dbReference>
<dbReference type="InParanoid" id="A0A0D2X0M7"/>
<dbReference type="Pfam" id="PF15926">
    <property type="entry name" value="RNF220"/>
    <property type="match status" value="1"/>
</dbReference>
<dbReference type="STRING" id="595528.A0A0D2X0M7"/>
<dbReference type="EMBL" id="KE346360">
    <property type="protein sequence ID" value="KJE89329.1"/>
    <property type="molecule type" value="Genomic_DNA"/>
</dbReference>
<evidence type="ECO:0000256" key="1">
    <source>
        <dbReference type="PROSITE-ProRule" id="PRU00175"/>
    </source>
</evidence>
<dbReference type="OrthoDB" id="6270329at2759"/>
<keyword evidence="5" id="KW-1185">Reference proteome</keyword>
<dbReference type="InterPro" id="IPR031824">
    <property type="entry name" value="RNF220_mid"/>
</dbReference>
<dbReference type="PANTHER" id="PTHR13459:SF1">
    <property type="entry name" value="E3 UBIQUITIN-PROTEIN LIGASE RNF220 ISOFORM X1"/>
    <property type="match status" value="1"/>
</dbReference>
<organism evidence="4 5">
    <name type="scientific">Capsaspora owczarzaki (strain ATCC 30864)</name>
    <dbReference type="NCBI Taxonomy" id="595528"/>
    <lineage>
        <taxon>Eukaryota</taxon>
        <taxon>Filasterea</taxon>
        <taxon>Capsaspora</taxon>
    </lineage>
</organism>
<feature type="compositionally biased region" description="Low complexity" evidence="2">
    <location>
        <begin position="232"/>
        <end position="245"/>
    </location>
</feature>
<dbReference type="GO" id="GO:0061630">
    <property type="term" value="F:ubiquitin protein ligase activity"/>
    <property type="evidence" value="ECO:0007669"/>
    <property type="project" value="TreeGrafter"/>
</dbReference>
<sequence length="426" mass="43958">MQPAAATLGKREAAVHARQRVLSHSQQLRGRGMEVDSLSAMTAVDHGRQVLDSVRRRRELRTQTYTQLVNDGTVAPVAPKRRRGAGLMHASASPGMGMGIGMGGGSGGGAAHMSMLDGGDLMLGALPRCPICDQVLRGDMDRINAHIDKCLGQPREAGNAAAAAAADTNANSGGAAMARLDALDAAAETSNGNAFDTYEWCGQTRVRATALLAQNQGALHILSSSAPPPPSSAASGAHPLHSGSGLYASTTGTGTEMDVNDQDEDEDLDVDQDDSAVYGTAQFTEHDLEMVNTAGTTATSMTDASGTTASAALSLPAPAGAPADSSSGTAAAVAVAAAGSEQASSASIVMQSLKEMIRDLQTQLASSTVAAHKCLICMEPYTNPAVSINCWHVHCQQCWLATLGAKKVCPQCNIITTPAHLRRIYL</sequence>
<dbReference type="eggNOG" id="ENOG502QR1N">
    <property type="taxonomic scope" value="Eukaryota"/>
</dbReference>
<keyword evidence="1" id="KW-0862">Zinc</keyword>
<keyword evidence="1" id="KW-0479">Metal-binding</keyword>
<gene>
    <name evidence="4" type="ORF">CAOG_000824</name>
</gene>
<keyword evidence="1" id="KW-0863">Zinc-finger</keyword>
<dbReference type="AlphaFoldDB" id="A0A0D2X0M7"/>
<feature type="region of interest" description="Disordered" evidence="2">
    <location>
        <begin position="221"/>
        <end position="268"/>
    </location>
</feature>
<feature type="domain" description="RING-type" evidence="3">
    <location>
        <begin position="374"/>
        <end position="413"/>
    </location>
</feature>
<evidence type="ECO:0000313" key="4">
    <source>
        <dbReference type="EMBL" id="KJE89329.1"/>
    </source>
</evidence>
<dbReference type="CDD" id="cd16563">
    <property type="entry name" value="RING-HC_RNF220"/>
    <property type="match status" value="1"/>
</dbReference>
<dbReference type="Gene3D" id="3.30.40.10">
    <property type="entry name" value="Zinc/RING finger domain, C3HC4 (zinc finger)"/>
    <property type="match status" value="1"/>
</dbReference>
<feature type="compositionally biased region" description="Acidic residues" evidence="2">
    <location>
        <begin position="258"/>
        <end position="268"/>
    </location>
</feature>
<dbReference type="InterPro" id="IPR040178">
    <property type="entry name" value="RNF220_RING"/>
</dbReference>
<evidence type="ECO:0000313" key="5">
    <source>
        <dbReference type="Proteomes" id="UP000008743"/>
    </source>
</evidence>
<evidence type="ECO:0000256" key="2">
    <source>
        <dbReference type="SAM" id="MobiDB-lite"/>
    </source>
</evidence>
<dbReference type="PhylomeDB" id="A0A0D2X0M7"/>
<dbReference type="GO" id="GO:0016567">
    <property type="term" value="P:protein ubiquitination"/>
    <property type="evidence" value="ECO:0007669"/>
    <property type="project" value="TreeGrafter"/>
</dbReference>
<proteinExistence type="predicted"/>
<evidence type="ECO:0000259" key="3">
    <source>
        <dbReference type="PROSITE" id="PS50089"/>
    </source>
</evidence>
<dbReference type="RefSeq" id="XP_004365695.1">
    <property type="nucleotide sequence ID" value="XM_004365638.2"/>
</dbReference>
<dbReference type="PROSITE" id="PS50089">
    <property type="entry name" value="ZF_RING_2"/>
    <property type="match status" value="1"/>
</dbReference>
<dbReference type="GO" id="GO:0008270">
    <property type="term" value="F:zinc ion binding"/>
    <property type="evidence" value="ECO:0007669"/>
    <property type="project" value="UniProtKB-KW"/>
</dbReference>
<accession>A0A0D2X0M7</accession>
<dbReference type="PANTHER" id="PTHR13459">
    <property type="entry name" value="E3 UBIQUITIN-PROTEIN LIGASE RNF220 ISOFORM X1"/>
    <property type="match status" value="1"/>
</dbReference>
<protein>
    <recommendedName>
        <fullName evidence="3">RING-type domain-containing protein</fullName>
    </recommendedName>
</protein>
<dbReference type="InterPro" id="IPR001841">
    <property type="entry name" value="Znf_RING"/>
</dbReference>
<dbReference type="Proteomes" id="UP000008743">
    <property type="component" value="Unassembled WGS sequence"/>
</dbReference>